<name>A0ABY5AWN0_9CYAN</name>
<evidence type="ECO:0000313" key="2">
    <source>
        <dbReference type="Proteomes" id="UP001056708"/>
    </source>
</evidence>
<keyword evidence="1" id="KW-0614">Plasmid</keyword>
<accession>A0ABY5AWN0</accession>
<gene>
    <name evidence="1" type="ORF">NEA10_20695</name>
</gene>
<reference evidence="1" key="1">
    <citation type="submission" date="2022-06" db="EMBL/GenBank/DDBJ databases">
        <title>Genome sequence of Phormidium yuhuli AB48 isolated from an industrial photobioreactor environment.</title>
        <authorList>
            <person name="Qiu Y."/>
            <person name="Noonan A.J.C."/>
            <person name="Dofher K."/>
            <person name="Koch M."/>
            <person name="Kieft B."/>
            <person name="Lin X."/>
            <person name="Ziels R.M."/>
            <person name="Hallam S.J."/>
        </authorList>
    </citation>
    <scope>NUCLEOTIDE SEQUENCE</scope>
    <source>
        <strain evidence="1">AB48</strain>
        <plasmid evidence="1">unnamed</plasmid>
    </source>
</reference>
<sequence length="239" mass="27200">MSLTYHIKKKTVIYWQLMAMLNLDYCRALVDHHQDCGPVIHAPVTGTNYPLTGMSTIYAVRDFLGGEEIWEQTVAGYCHKYPHNVPEPAKWVVMGLMDSQLRTGDMPKSIKKLPPDLSPTVEDVANITAIFSHVLGKVEATNLIANPQFDGSFEVGGADANLIINNTLWDIRTTGRKYPLDLDCIIQQVGYYLLDFENKYELKSICWYYTRQQCLFEHPIEPLLTKGAKLRFQRMLKGA</sequence>
<dbReference type="EMBL" id="CP098612">
    <property type="protein sequence ID" value="USR93265.1"/>
    <property type="molecule type" value="Genomic_DNA"/>
</dbReference>
<geneLocation type="plasmid" evidence="1 2">
    <name>unnamed</name>
</geneLocation>
<proteinExistence type="predicted"/>
<dbReference type="RefSeq" id="WP_252665443.1">
    <property type="nucleotide sequence ID" value="NZ_CP098612.1"/>
</dbReference>
<protein>
    <submittedName>
        <fullName evidence="1">Uncharacterized protein</fullName>
    </submittedName>
</protein>
<dbReference type="Proteomes" id="UP001056708">
    <property type="component" value="Plasmid unnamed"/>
</dbReference>
<evidence type="ECO:0000313" key="1">
    <source>
        <dbReference type="EMBL" id="USR93265.1"/>
    </source>
</evidence>
<keyword evidence="2" id="KW-1185">Reference proteome</keyword>
<organism evidence="1 2">
    <name type="scientific">Phormidium yuhuli AB48</name>
    <dbReference type="NCBI Taxonomy" id="2940671"/>
    <lineage>
        <taxon>Bacteria</taxon>
        <taxon>Bacillati</taxon>
        <taxon>Cyanobacteriota</taxon>
        <taxon>Cyanophyceae</taxon>
        <taxon>Oscillatoriophycideae</taxon>
        <taxon>Oscillatoriales</taxon>
        <taxon>Oscillatoriaceae</taxon>
        <taxon>Phormidium</taxon>
        <taxon>Phormidium yuhuli</taxon>
    </lineage>
</organism>